<dbReference type="EMBL" id="BPLR01002719">
    <property type="protein sequence ID" value="GIX77096.1"/>
    <property type="molecule type" value="Genomic_DNA"/>
</dbReference>
<feature type="compositionally biased region" description="Basic residues" evidence="1">
    <location>
        <begin position="1"/>
        <end position="21"/>
    </location>
</feature>
<reference evidence="2 3" key="1">
    <citation type="submission" date="2021-06" db="EMBL/GenBank/DDBJ databases">
        <title>Caerostris extrusa draft genome.</title>
        <authorList>
            <person name="Kono N."/>
            <person name="Arakawa K."/>
        </authorList>
    </citation>
    <scope>NUCLEOTIDE SEQUENCE [LARGE SCALE GENOMIC DNA]</scope>
</reference>
<dbReference type="Proteomes" id="UP001054945">
    <property type="component" value="Unassembled WGS sequence"/>
</dbReference>
<evidence type="ECO:0000313" key="2">
    <source>
        <dbReference type="EMBL" id="GIX77096.1"/>
    </source>
</evidence>
<evidence type="ECO:0000313" key="3">
    <source>
        <dbReference type="Proteomes" id="UP001054945"/>
    </source>
</evidence>
<gene>
    <name evidence="2" type="ORF">CEXT_51031</name>
</gene>
<comment type="caution">
    <text evidence="2">The sequence shown here is derived from an EMBL/GenBank/DDBJ whole genome shotgun (WGS) entry which is preliminary data.</text>
</comment>
<proteinExistence type="predicted"/>
<sequence length="115" mass="13373">MRVPVLKRHTSKWKKGQRKSAQHAQDITRKESASRLANRTQNSFITFFFCYNSDCYVRRREAFRFLTDPERGITLLSNCLIHNRPSSETCHCYLLTPTSNSGSLPCRAETMNFLP</sequence>
<protein>
    <submittedName>
        <fullName evidence="2">Uncharacterized protein</fullName>
    </submittedName>
</protein>
<evidence type="ECO:0000256" key="1">
    <source>
        <dbReference type="SAM" id="MobiDB-lite"/>
    </source>
</evidence>
<accession>A0AAV4N0B9</accession>
<organism evidence="2 3">
    <name type="scientific">Caerostris extrusa</name>
    <name type="common">Bark spider</name>
    <name type="synonym">Caerostris bankana</name>
    <dbReference type="NCBI Taxonomy" id="172846"/>
    <lineage>
        <taxon>Eukaryota</taxon>
        <taxon>Metazoa</taxon>
        <taxon>Ecdysozoa</taxon>
        <taxon>Arthropoda</taxon>
        <taxon>Chelicerata</taxon>
        <taxon>Arachnida</taxon>
        <taxon>Araneae</taxon>
        <taxon>Araneomorphae</taxon>
        <taxon>Entelegynae</taxon>
        <taxon>Araneoidea</taxon>
        <taxon>Araneidae</taxon>
        <taxon>Caerostris</taxon>
    </lineage>
</organism>
<feature type="region of interest" description="Disordered" evidence="1">
    <location>
        <begin position="1"/>
        <end position="36"/>
    </location>
</feature>
<dbReference type="AlphaFoldDB" id="A0AAV4N0B9"/>
<keyword evidence="3" id="KW-1185">Reference proteome</keyword>
<name>A0AAV4N0B9_CAEEX</name>